<evidence type="ECO:0000313" key="5">
    <source>
        <dbReference type="Proteomes" id="UP000196151"/>
    </source>
</evidence>
<dbReference type="Pfam" id="PF13731">
    <property type="entry name" value="WxL"/>
    <property type="match status" value="1"/>
</dbReference>
<dbReference type="PANTHER" id="PTHR45661:SF3">
    <property type="entry name" value="IG-LIKE DOMAIN-CONTAINING PROTEIN"/>
    <property type="match status" value="1"/>
</dbReference>
<dbReference type="Gene3D" id="3.80.10.10">
    <property type="entry name" value="Ribonuclease Inhibitor"/>
    <property type="match status" value="1"/>
</dbReference>
<dbReference type="InterPro" id="IPR027994">
    <property type="entry name" value="WxL_dom"/>
</dbReference>
<reference evidence="3" key="1">
    <citation type="submission" date="2017-05" db="EMBL/GenBank/DDBJ databases">
        <title>The Genome Sequence of Enterococcus sp. 9D6_DIV0238.</title>
        <authorList>
            <consortium name="The Broad Institute Genomics Platform"/>
            <consortium name="The Broad Institute Genomic Center for Infectious Diseases"/>
            <person name="Earl A."/>
            <person name="Manson A."/>
            <person name="Schwartman J."/>
            <person name="Gilmore M."/>
            <person name="Abouelleil A."/>
            <person name="Cao P."/>
            <person name="Chapman S."/>
            <person name="Cusick C."/>
            <person name="Shea T."/>
            <person name="Young S."/>
            <person name="Neafsey D."/>
            <person name="Nusbaum C."/>
            <person name="Birren B."/>
        </authorList>
    </citation>
    <scope>NUCLEOTIDE SEQUENCE [LARGE SCALE GENOMIC DNA]</scope>
    <source>
        <strain evidence="3">9D6_DIV0238</strain>
    </source>
</reference>
<evidence type="ECO:0000313" key="3">
    <source>
        <dbReference type="EMBL" id="OUZ30293.1"/>
    </source>
</evidence>
<feature type="domain" description="WxL" evidence="2">
    <location>
        <begin position="759"/>
        <end position="927"/>
    </location>
</feature>
<dbReference type="EMBL" id="NIBQ01000003">
    <property type="protein sequence ID" value="OUZ30293.1"/>
    <property type="molecule type" value="Genomic_DNA"/>
</dbReference>
<dbReference type="OrthoDB" id="2194880at2"/>
<evidence type="ECO:0000313" key="4">
    <source>
        <dbReference type="EMBL" id="WYJ94388.1"/>
    </source>
</evidence>
<evidence type="ECO:0000259" key="2">
    <source>
        <dbReference type="Pfam" id="PF13731"/>
    </source>
</evidence>
<gene>
    <name evidence="4" type="ORF">A5889_001901</name>
    <name evidence="3" type="ORF">A5889_002581</name>
</gene>
<name>A0A200IZ90_9ENTE</name>
<protein>
    <recommendedName>
        <fullName evidence="2">WxL domain-containing protein</fullName>
    </recommendedName>
</protein>
<dbReference type="InterPro" id="IPR053139">
    <property type="entry name" value="Surface_bspA-like"/>
</dbReference>
<feature type="compositionally biased region" description="Acidic residues" evidence="1">
    <location>
        <begin position="56"/>
        <end position="66"/>
    </location>
</feature>
<dbReference type="AlphaFoldDB" id="A0A200IZ90"/>
<proteinExistence type="predicted"/>
<dbReference type="Proteomes" id="UP000196151">
    <property type="component" value="Chromosome"/>
</dbReference>
<accession>A0A200IZ90</accession>
<dbReference type="PANTHER" id="PTHR45661">
    <property type="entry name" value="SURFACE ANTIGEN"/>
    <property type="match status" value="1"/>
</dbReference>
<dbReference type="InterPro" id="IPR032675">
    <property type="entry name" value="LRR_dom_sf"/>
</dbReference>
<reference evidence="4" key="2">
    <citation type="submission" date="2017-05" db="EMBL/GenBank/DDBJ databases">
        <authorList>
            <consortium name="The Broad Institute Genomics Platform"/>
            <consortium name="The Broad Institute Genomic Center for Infectious Diseases"/>
            <person name="Earl A."/>
            <person name="Manson A."/>
            <person name="Schwartman J."/>
            <person name="Gilmore M."/>
            <person name="Abouelleil A."/>
            <person name="Cao P."/>
            <person name="Chapman S."/>
            <person name="Cusick C."/>
            <person name="Shea T."/>
            <person name="Young S."/>
            <person name="Neafsey D."/>
            <person name="Nusbaum C."/>
            <person name="Birren B."/>
        </authorList>
    </citation>
    <scope>NUCLEOTIDE SEQUENCE</scope>
    <source>
        <strain evidence="4">9D6_DIV0238</strain>
    </source>
</reference>
<evidence type="ECO:0000256" key="1">
    <source>
        <dbReference type="SAM" id="MobiDB-lite"/>
    </source>
</evidence>
<dbReference type="EMBL" id="CP147246">
    <property type="protein sequence ID" value="WYJ94388.1"/>
    <property type="molecule type" value="Genomic_DNA"/>
</dbReference>
<dbReference type="RefSeq" id="WP_087641679.1">
    <property type="nucleotide sequence ID" value="NZ_CP147246.1"/>
</dbReference>
<feature type="compositionally biased region" description="Polar residues" evidence="1">
    <location>
        <begin position="75"/>
        <end position="84"/>
    </location>
</feature>
<reference evidence="4" key="3">
    <citation type="submission" date="2024-03" db="EMBL/GenBank/DDBJ databases">
        <title>The Genome Sequence of Enterococcus sp. DIV0238c.</title>
        <authorList>
            <consortium name="The Broad Institute Genomics Platform"/>
            <consortium name="The Broad Institute Microbial Omics Core"/>
            <consortium name="The Broad Institute Genomic Center for Infectious Diseases"/>
            <person name="Earl A."/>
            <person name="Manson A."/>
            <person name="Gilmore M."/>
            <person name="Schwartman J."/>
            <person name="Shea T."/>
            <person name="Abouelleil A."/>
            <person name="Cao P."/>
            <person name="Chapman S."/>
            <person name="Cusick C."/>
            <person name="Young S."/>
            <person name="Neafsey D."/>
            <person name="Nusbaum C."/>
            <person name="Birren B."/>
        </authorList>
    </citation>
    <scope>NUCLEOTIDE SEQUENCE</scope>
    <source>
        <strain evidence="4">9D6_DIV0238</strain>
    </source>
</reference>
<feature type="compositionally biased region" description="Low complexity" evidence="1">
    <location>
        <begin position="46"/>
        <end position="55"/>
    </location>
</feature>
<dbReference type="SUPFAM" id="SSF52058">
    <property type="entry name" value="L domain-like"/>
    <property type="match status" value="1"/>
</dbReference>
<organism evidence="3">
    <name type="scientific">Candidatus Enterococcus dunnyi</name>
    <dbReference type="NCBI Taxonomy" id="1834192"/>
    <lineage>
        <taxon>Bacteria</taxon>
        <taxon>Bacillati</taxon>
        <taxon>Bacillota</taxon>
        <taxon>Bacilli</taxon>
        <taxon>Lactobacillales</taxon>
        <taxon>Enterococcaceae</taxon>
        <taxon>Enterococcus</taxon>
    </lineage>
</organism>
<keyword evidence="5" id="KW-1185">Reference proteome</keyword>
<feature type="region of interest" description="Disordered" evidence="1">
    <location>
        <begin position="29"/>
        <end position="88"/>
    </location>
</feature>
<sequence length="928" mass="101456">MNRGLYVLLGTAFVVLAFSSQESYLAVSADTSDRQEETMNSQDLQATTATTMSESSESELSVDDSTESVTKGDQETQISSTTNIEDSKQAAVRAAATNTLSYAIVVHEETYRVNMTPVTTNSLIYSAEVIAPEAAKTLIDLDLKDPDKKAQANTYLEDAFTALVEATRQAGGQFDLAQVQSIKVSNIAVADFSAYDRSPIVTILANKSAYFRNMARLTFPDMVAGDGVLKSLTASVPIANLILPKIKRIGDSFAVVAGEITPPSANVNAKLIGIYAPKVEEIGDYAFHGQSLLRGTLVSPDESGTTSTTLLSFPKVTKIGKQAFRNAKVLKYLTLDSLVEMGEGAFEECADLTGGNAYGFSLNSSGDPLLLPKLKVIPARAFYNCTKLMQISAPEAKSIGDEAFYNCSSLGRLLVKKVEVIGHSIFSMKSGTSAGSALTSIALPVIKRIETDSFSGNSMFKGILTSLRNLYSSDTDAVRANLPKEMLLYAFPDYEKYSDRFLNVGETYEYQFYRDEDMTSEDTKTLYKYIVLKQPADHSMYYQMHKTYTPSWGLQWNIFSQPETFMKKKVSITIGDPSAPATILMPGFYQGIADLNWTIPSSTSVSGTTDIVAFNMVLFTGEEKPVNQVMLDIHDIYAKQGDTAVDFVTDVAASEDQLNLEDAQLTIAYPSDKLTLGDLWIEQNGQDITGNARVDLSTSGAVLVTGIDAQDIKNFPVKIHFKNSKAEQAMESESFEGSILSASLYDTDKFTVEIIKEEKAGLSLLWVPDIFDFGSHHLADLEETFKTTTKLPAYVVVSDMRGTEETNGWKVQLTASHLTESKSGDSLETVEYLFTDNKLKEYHTDDVSIPPSQTTIIEPSDRLKENSLVPSNFSSTETDTGILSAKNGGASGYYALEVNDIRLKIQELTKVNGSAYNGTLTWTLEDTL</sequence>
<dbReference type="InterPro" id="IPR026906">
    <property type="entry name" value="LRR_5"/>
</dbReference>
<dbReference type="Pfam" id="PF13306">
    <property type="entry name" value="LRR_5"/>
    <property type="match status" value="1"/>
</dbReference>